<name>A0ABW1VBD0_9MICO</name>
<keyword evidence="2" id="KW-0812">Transmembrane</keyword>
<dbReference type="PIRSF" id="PIRSF010219">
    <property type="entry name" value="UCP010219"/>
    <property type="match status" value="1"/>
</dbReference>
<dbReference type="EMBL" id="JBHSTP010000001">
    <property type="protein sequence ID" value="MFC6355371.1"/>
    <property type="molecule type" value="Genomic_DNA"/>
</dbReference>
<feature type="transmembrane region" description="Helical" evidence="2">
    <location>
        <begin position="90"/>
        <end position="107"/>
    </location>
</feature>
<evidence type="ECO:0000256" key="2">
    <source>
        <dbReference type="SAM" id="Phobius"/>
    </source>
</evidence>
<evidence type="ECO:0000313" key="4">
    <source>
        <dbReference type="Proteomes" id="UP001596306"/>
    </source>
</evidence>
<feature type="transmembrane region" description="Helical" evidence="2">
    <location>
        <begin position="226"/>
        <end position="244"/>
    </location>
</feature>
<organism evidence="3 4">
    <name type="scientific">Luethyella okanaganae</name>
    <dbReference type="NCBI Taxonomy" id="69372"/>
    <lineage>
        <taxon>Bacteria</taxon>
        <taxon>Bacillati</taxon>
        <taxon>Actinomycetota</taxon>
        <taxon>Actinomycetes</taxon>
        <taxon>Micrococcales</taxon>
        <taxon>Microbacteriaceae</taxon>
        <taxon>Luethyella</taxon>
    </lineage>
</organism>
<dbReference type="Pfam" id="PF11361">
    <property type="entry name" value="DUF3159"/>
    <property type="match status" value="1"/>
</dbReference>
<feature type="transmembrane region" description="Helical" evidence="2">
    <location>
        <begin position="119"/>
        <end position="138"/>
    </location>
</feature>
<comment type="caution">
    <text evidence="3">The sequence shown here is derived from an EMBL/GenBank/DDBJ whole genome shotgun (WGS) entry which is preliminary data.</text>
</comment>
<dbReference type="RefSeq" id="WP_386728109.1">
    <property type="nucleotide sequence ID" value="NZ_JBHSTP010000001.1"/>
</dbReference>
<evidence type="ECO:0000256" key="1">
    <source>
        <dbReference type="SAM" id="MobiDB-lite"/>
    </source>
</evidence>
<keyword evidence="4" id="KW-1185">Reference proteome</keyword>
<evidence type="ECO:0000313" key="3">
    <source>
        <dbReference type="EMBL" id="MFC6355371.1"/>
    </source>
</evidence>
<keyword evidence="2" id="KW-0472">Membrane</keyword>
<accession>A0ABW1VBD0</accession>
<feature type="transmembrane region" description="Helical" evidence="2">
    <location>
        <begin position="193"/>
        <end position="214"/>
    </location>
</feature>
<proteinExistence type="predicted"/>
<keyword evidence="2" id="KW-1133">Transmembrane helix</keyword>
<reference evidence="4" key="1">
    <citation type="journal article" date="2019" name="Int. J. Syst. Evol. Microbiol.">
        <title>The Global Catalogue of Microorganisms (GCM) 10K type strain sequencing project: providing services to taxonomists for standard genome sequencing and annotation.</title>
        <authorList>
            <consortium name="The Broad Institute Genomics Platform"/>
            <consortium name="The Broad Institute Genome Sequencing Center for Infectious Disease"/>
            <person name="Wu L."/>
            <person name="Ma J."/>
        </authorList>
    </citation>
    <scope>NUCLEOTIDE SEQUENCE [LARGE SCALE GENOMIC DNA]</scope>
    <source>
        <strain evidence="4">CCUG 43304</strain>
    </source>
</reference>
<feature type="region of interest" description="Disordered" evidence="1">
    <location>
        <begin position="1"/>
        <end position="27"/>
    </location>
</feature>
<dbReference type="InterPro" id="IPR016566">
    <property type="entry name" value="UCP010219"/>
</dbReference>
<sequence>MSDHDESGAPAGYRASPDGPGLPDANSANPATLAGGMAAAARKAGLGAAADGEPLTGVALLAAMGGVRGIVEAILPGLLFLLAFTFTRNLVVSLIAPVVIGVVLAGLRLAQKQPLTQAVGGLVGIAVCAVLSLLSGKAEDYYVPGFWTNAGYLVALVISVLVGWPLVGLAVGFLMGDGLAWRKDRAKRRAMQLLTLCWAGLFALRLLVQLPLYFAGDVDALGATRLLMGVPLYGILLIVSWLFVRSFYHKLTPQEPGES</sequence>
<dbReference type="Proteomes" id="UP001596306">
    <property type="component" value="Unassembled WGS sequence"/>
</dbReference>
<feature type="transmembrane region" description="Helical" evidence="2">
    <location>
        <begin position="150"/>
        <end position="173"/>
    </location>
</feature>
<protein>
    <submittedName>
        <fullName evidence="3">DUF3159 domain-containing protein</fullName>
    </submittedName>
</protein>
<gene>
    <name evidence="3" type="ORF">ACFQB0_04525</name>
</gene>